<dbReference type="OrthoDB" id="4358521at2759"/>
<dbReference type="AlphaFoldDB" id="A0A9W9M878"/>
<protein>
    <submittedName>
        <fullName evidence="1">Uncharacterized protein</fullName>
    </submittedName>
</protein>
<reference evidence="1" key="2">
    <citation type="journal article" date="2023" name="IMA Fungus">
        <title>Comparative genomic study of the Penicillium genus elucidates a diverse pangenome and 15 lateral gene transfer events.</title>
        <authorList>
            <person name="Petersen C."/>
            <person name="Sorensen T."/>
            <person name="Nielsen M.R."/>
            <person name="Sondergaard T.E."/>
            <person name="Sorensen J.L."/>
            <person name="Fitzpatrick D.A."/>
            <person name="Frisvad J.C."/>
            <person name="Nielsen K.L."/>
        </authorList>
    </citation>
    <scope>NUCLEOTIDE SEQUENCE</scope>
    <source>
        <strain evidence="1">IBT 20477</strain>
    </source>
</reference>
<evidence type="ECO:0000313" key="1">
    <source>
        <dbReference type="EMBL" id="KAJ5192369.1"/>
    </source>
</evidence>
<proteinExistence type="predicted"/>
<keyword evidence="2" id="KW-1185">Reference proteome</keyword>
<name>A0A9W9M878_9EURO</name>
<dbReference type="EMBL" id="JAPQKQ010000006">
    <property type="protein sequence ID" value="KAJ5192369.1"/>
    <property type="molecule type" value="Genomic_DNA"/>
</dbReference>
<reference evidence="1" key="1">
    <citation type="submission" date="2022-11" db="EMBL/GenBank/DDBJ databases">
        <authorList>
            <person name="Petersen C."/>
        </authorList>
    </citation>
    <scope>NUCLEOTIDE SEQUENCE</scope>
    <source>
        <strain evidence="1">IBT 20477</strain>
    </source>
</reference>
<gene>
    <name evidence="1" type="ORF">N7449_008511</name>
</gene>
<organism evidence="1 2">
    <name type="scientific">Penicillium cf. viridicatum</name>
    <dbReference type="NCBI Taxonomy" id="2972119"/>
    <lineage>
        <taxon>Eukaryota</taxon>
        <taxon>Fungi</taxon>
        <taxon>Dikarya</taxon>
        <taxon>Ascomycota</taxon>
        <taxon>Pezizomycotina</taxon>
        <taxon>Eurotiomycetes</taxon>
        <taxon>Eurotiomycetidae</taxon>
        <taxon>Eurotiales</taxon>
        <taxon>Aspergillaceae</taxon>
        <taxon>Penicillium</taxon>
    </lineage>
</organism>
<dbReference type="Proteomes" id="UP001150942">
    <property type="component" value="Unassembled WGS sequence"/>
</dbReference>
<sequence>MRPIAIISDDHLEMLTRIRVRAASRAEARQRIFVQASFVMETLQGIMDQPYPHQLSIATLLQYTEQHMQDLLEEIGGLSVEEQHDSHIATAIWGETGESHED</sequence>
<comment type="caution">
    <text evidence="1">The sequence shown here is derived from an EMBL/GenBank/DDBJ whole genome shotgun (WGS) entry which is preliminary data.</text>
</comment>
<evidence type="ECO:0000313" key="2">
    <source>
        <dbReference type="Proteomes" id="UP001150942"/>
    </source>
</evidence>
<accession>A0A9W9M878</accession>